<evidence type="ECO:0008006" key="5">
    <source>
        <dbReference type="Google" id="ProtNLM"/>
    </source>
</evidence>
<accession>A0ABD1VBY3</accession>
<feature type="chain" id="PRO_5044745910" description="Protein tweety homolog" evidence="2">
    <location>
        <begin position="31"/>
        <end position="546"/>
    </location>
</feature>
<evidence type="ECO:0000256" key="1">
    <source>
        <dbReference type="SAM" id="Phobius"/>
    </source>
</evidence>
<sequence length="546" mass="61360">MFCFGSNLSARFLFLLSFFILATLFSSSRGTSHNHGLHRPHFPEYNEVVEWNTRRIVAETSTNSTYVILAAKRTYRKDPSNNMKYYTGGWNITNSHYLYSVAYSGVGPLIFAGIWLVFFGVFMLCLCFRHCCCRRKSYGYSRTAYAVSLILLLLFTTATIVGVGFLYAGQAKFQNSIVNIVSYILHQADTVVENLKHLLDNLEAAKGVGVGQISLPHEFKGEIDNMGVTINQLADTFHNVTGKNSDEIRNFLNPLRLAVIYVAAAVLVLALLGLLFSILGKKWVVYCLVIVGWILVAGTFVMSGMFLLVHNVVADTCVAMDEWRQNTNSNSALEEIIPKVDNTTAQEIFKVTKGVTFSLVSVVNYAIANVSNANNLPPDAQPLYFNQSGILMPTYCNPYNSDLTDRKCVPGEVDFTNASRIWKKYICEVSSSDICITTGRLTPDRYTQLASSVNVSYGLYTGMPFVVELIDSTFLTETLKDISENNCPSLRKYTQWVYVGFITSSTALMFSLIFWVAYVRERRHRAYTKRADRQFSHEEEASYIQG</sequence>
<feature type="signal peptide" evidence="2">
    <location>
        <begin position="1"/>
        <end position="30"/>
    </location>
</feature>
<evidence type="ECO:0000313" key="3">
    <source>
        <dbReference type="EMBL" id="KAL2534854.1"/>
    </source>
</evidence>
<dbReference type="AlphaFoldDB" id="A0ABD1VBY3"/>
<dbReference type="InterPro" id="IPR040283">
    <property type="entry name" value="DDB_G0292058-like"/>
</dbReference>
<evidence type="ECO:0000313" key="4">
    <source>
        <dbReference type="Proteomes" id="UP001604336"/>
    </source>
</evidence>
<keyword evidence="4" id="KW-1185">Reference proteome</keyword>
<proteinExistence type="predicted"/>
<keyword evidence="1" id="KW-1133">Transmembrane helix</keyword>
<feature type="transmembrane region" description="Helical" evidence="1">
    <location>
        <begin position="283"/>
        <end position="309"/>
    </location>
</feature>
<feature type="transmembrane region" description="Helical" evidence="1">
    <location>
        <begin position="496"/>
        <end position="519"/>
    </location>
</feature>
<feature type="transmembrane region" description="Helical" evidence="1">
    <location>
        <begin position="144"/>
        <end position="168"/>
    </location>
</feature>
<keyword evidence="2" id="KW-0732">Signal</keyword>
<dbReference type="EMBL" id="JBFOLK010000002">
    <property type="protein sequence ID" value="KAL2534854.1"/>
    <property type="molecule type" value="Genomic_DNA"/>
</dbReference>
<evidence type="ECO:0000256" key="2">
    <source>
        <dbReference type="SAM" id="SignalP"/>
    </source>
</evidence>
<feature type="transmembrane region" description="Helical" evidence="1">
    <location>
        <begin position="109"/>
        <end position="132"/>
    </location>
</feature>
<keyword evidence="1" id="KW-0812">Transmembrane</keyword>
<dbReference type="PANTHER" id="PTHR31414:SF15">
    <property type="entry name" value="PLASMA MEMBRANE FUSION PROTEIN"/>
    <property type="match status" value="1"/>
</dbReference>
<feature type="transmembrane region" description="Helical" evidence="1">
    <location>
        <begin position="258"/>
        <end position="276"/>
    </location>
</feature>
<dbReference type="PANTHER" id="PTHR31414">
    <property type="entry name" value="TRANSMEMBRANE PROTEIN DDB_G0292058"/>
    <property type="match status" value="1"/>
</dbReference>
<gene>
    <name evidence="3" type="ORF">Adt_08205</name>
</gene>
<reference evidence="4" key="1">
    <citation type="submission" date="2024-07" db="EMBL/GenBank/DDBJ databases">
        <title>Two chromosome-level genome assemblies of Korean endemic species Abeliophyllum distichum and Forsythia ovata (Oleaceae).</title>
        <authorList>
            <person name="Jang H."/>
        </authorList>
    </citation>
    <scope>NUCLEOTIDE SEQUENCE [LARGE SCALE GENOMIC DNA]</scope>
</reference>
<keyword evidence="1" id="KW-0472">Membrane</keyword>
<organism evidence="3 4">
    <name type="scientific">Abeliophyllum distichum</name>
    <dbReference type="NCBI Taxonomy" id="126358"/>
    <lineage>
        <taxon>Eukaryota</taxon>
        <taxon>Viridiplantae</taxon>
        <taxon>Streptophyta</taxon>
        <taxon>Embryophyta</taxon>
        <taxon>Tracheophyta</taxon>
        <taxon>Spermatophyta</taxon>
        <taxon>Magnoliopsida</taxon>
        <taxon>eudicotyledons</taxon>
        <taxon>Gunneridae</taxon>
        <taxon>Pentapetalae</taxon>
        <taxon>asterids</taxon>
        <taxon>lamiids</taxon>
        <taxon>Lamiales</taxon>
        <taxon>Oleaceae</taxon>
        <taxon>Forsythieae</taxon>
        <taxon>Abeliophyllum</taxon>
    </lineage>
</organism>
<dbReference type="Proteomes" id="UP001604336">
    <property type="component" value="Unassembled WGS sequence"/>
</dbReference>
<protein>
    <recommendedName>
        <fullName evidence="5">Protein tweety homolog</fullName>
    </recommendedName>
</protein>
<comment type="caution">
    <text evidence="3">The sequence shown here is derived from an EMBL/GenBank/DDBJ whole genome shotgun (WGS) entry which is preliminary data.</text>
</comment>
<name>A0ABD1VBY3_9LAMI</name>